<feature type="domain" description="Glycosyl transferase family 1" evidence="1">
    <location>
        <begin position="225"/>
        <end position="321"/>
    </location>
</feature>
<feature type="non-terminal residue" evidence="3">
    <location>
        <position position="1"/>
    </location>
</feature>
<comment type="caution">
    <text evidence="3">The sequence shown here is derived from an EMBL/GenBank/DDBJ whole genome shotgun (WGS) entry which is preliminary data.</text>
</comment>
<dbReference type="CDD" id="cd03801">
    <property type="entry name" value="GT4_PimA-like"/>
    <property type="match status" value="1"/>
</dbReference>
<evidence type="ECO:0000313" key="4">
    <source>
        <dbReference type="Proteomes" id="UP000228906"/>
    </source>
</evidence>
<dbReference type="GO" id="GO:0016757">
    <property type="term" value="F:glycosyltransferase activity"/>
    <property type="evidence" value="ECO:0007669"/>
    <property type="project" value="InterPro"/>
</dbReference>
<organism evidence="3 4">
    <name type="scientific">bacterium (Candidatus Gribaldobacteria) CG10_big_fil_rev_8_21_14_0_10_41_12</name>
    <dbReference type="NCBI Taxonomy" id="2014277"/>
    <lineage>
        <taxon>Bacteria</taxon>
        <taxon>Candidatus Gribaldobacteria</taxon>
    </lineage>
</organism>
<dbReference type="SUPFAM" id="SSF53756">
    <property type="entry name" value="UDP-Glycosyltransferase/glycogen phosphorylase"/>
    <property type="match status" value="1"/>
</dbReference>
<evidence type="ECO:0000313" key="3">
    <source>
        <dbReference type="EMBL" id="PIR91224.1"/>
    </source>
</evidence>
<protein>
    <recommendedName>
        <fullName evidence="5">Glycosyl transferase family 1 domain-containing protein</fullName>
    </recommendedName>
</protein>
<dbReference type="InterPro" id="IPR001296">
    <property type="entry name" value="Glyco_trans_1"/>
</dbReference>
<dbReference type="Pfam" id="PF13439">
    <property type="entry name" value="Glyco_transf_4"/>
    <property type="match status" value="1"/>
</dbReference>
<dbReference type="Gene3D" id="3.40.50.2000">
    <property type="entry name" value="Glycogen Phosphorylase B"/>
    <property type="match status" value="2"/>
</dbReference>
<name>A0A2H0UWI1_9BACT</name>
<feature type="domain" description="Glycosyltransferase subfamily 4-like N-terminal" evidence="2">
    <location>
        <begin position="12"/>
        <end position="154"/>
    </location>
</feature>
<dbReference type="InterPro" id="IPR028098">
    <property type="entry name" value="Glyco_trans_4-like_N"/>
</dbReference>
<reference evidence="4" key="1">
    <citation type="submission" date="2017-09" db="EMBL/GenBank/DDBJ databases">
        <title>Depth-based differentiation of microbial function through sediment-hosted aquifers and enrichment of novel symbionts in the deep terrestrial subsurface.</title>
        <authorList>
            <person name="Probst A.J."/>
            <person name="Ladd B."/>
            <person name="Jarett J.K."/>
            <person name="Geller-Mcgrath D.E."/>
            <person name="Sieber C.M.K."/>
            <person name="Emerson J.B."/>
            <person name="Anantharaman K."/>
            <person name="Thomas B.C."/>
            <person name="Malmstrom R."/>
            <person name="Stieglmeier M."/>
            <person name="Klingl A."/>
            <person name="Woyke T."/>
            <person name="Ryan C.M."/>
            <person name="Banfield J.F."/>
        </authorList>
    </citation>
    <scope>NUCLEOTIDE SEQUENCE [LARGE SCALE GENOMIC DNA]</scope>
</reference>
<sequence length="348" mass="39725">NVYPEQDLGYFHPLLKGIRNILFFFSLIERKKDIASYDIIQGTTYTPLAFLHGNIPVFSMFGSTAYGFLKAVPNSKSLNKEHSDLLKIFNELKEKGALNCSASLIQPVRDISRIEFHVAKNSRKVVATSQAVKSELIRNGVPQEKIEVIWNGIENFWFKAKPKKRVKKNAAIVYLGRMGEDGFTIKLKGINRMIYILRSFSHLDKLIIGLSEKIDFYGQIFQEIPKTVFYSNLKRRKVPKILKNNYGDIFINPSRYEGFCLSLVEAMSQGLIPVSFSVGVAPEIIKNGQNGFLVNSVRQMVHRINQLSQDRGKRAQMARAAMETARMFRSETMVKKYLELYQSELPPA</sequence>
<accession>A0A2H0UWI1</accession>
<evidence type="ECO:0000259" key="1">
    <source>
        <dbReference type="Pfam" id="PF00534"/>
    </source>
</evidence>
<dbReference type="Pfam" id="PF00534">
    <property type="entry name" value="Glycos_transf_1"/>
    <property type="match status" value="1"/>
</dbReference>
<dbReference type="AlphaFoldDB" id="A0A2H0UWI1"/>
<dbReference type="Proteomes" id="UP000228906">
    <property type="component" value="Unassembled WGS sequence"/>
</dbReference>
<evidence type="ECO:0008006" key="5">
    <source>
        <dbReference type="Google" id="ProtNLM"/>
    </source>
</evidence>
<evidence type="ECO:0000259" key="2">
    <source>
        <dbReference type="Pfam" id="PF13439"/>
    </source>
</evidence>
<proteinExistence type="predicted"/>
<dbReference type="PANTHER" id="PTHR12526">
    <property type="entry name" value="GLYCOSYLTRANSFERASE"/>
    <property type="match status" value="1"/>
</dbReference>
<gene>
    <name evidence="3" type="ORF">COU03_02645</name>
</gene>
<dbReference type="EMBL" id="PFAV01000047">
    <property type="protein sequence ID" value="PIR91224.1"/>
    <property type="molecule type" value="Genomic_DNA"/>
</dbReference>